<dbReference type="NCBIfam" id="NF041384">
    <property type="entry name" value="YHS_seleno_dom"/>
    <property type="match status" value="1"/>
</dbReference>
<comment type="caution">
    <text evidence="1">The sequence shown here is derived from an EMBL/GenBank/DDBJ whole genome shotgun (WGS) entry which is preliminary data.</text>
</comment>
<proteinExistence type="predicted"/>
<dbReference type="AlphaFoldDB" id="A0A0F9ES41"/>
<reference evidence="1" key="1">
    <citation type="journal article" date="2015" name="Nature">
        <title>Complex archaea that bridge the gap between prokaryotes and eukaryotes.</title>
        <authorList>
            <person name="Spang A."/>
            <person name="Saw J.H."/>
            <person name="Jorgensen S.L."/>
            <person name="Zaremba-Niedzwiedzka K."/>
            <person name="Martijn J."/>
            <person name="Lind A.E."/>
            <person name="van Eijk R."/>
            <person name="Schleper C."/>
            <person name="Guy L."/>
            <person name="Ettema T.J."/>
        </authorList>
    </citation>
    <scope>NUCLEOTIDE SEQUENCE</scope>
</reference>
<organism evidence="1">
    <name type="scientific">marine sediment metagenome</name>
    <dbReference type="NCBI Taxonomy" id="412755"/>
    <lineage>
        <taxon>unclassified sequences</taxon>
        <taxon>metagenomes</taxon>
        <taxon>ecological metagenomes</taxon>
    </lineage>
</organism>
<evidence type="ECO:0000313" key="1">
    <source>
        <dbReference type="EMBL" id="KKL47740.1"/>
    </source>
</evidence>
<sequence length="162" mass="17677">MKKLSVIQHLIWVPALLVFGFGLFGGSGSVHAGGLINTGYFGGIAIKGYDPVAYFTKGRAMKGSEEFTHKWLGAPWHFANSKHRDLFTAAPVKYAPQFGGYCALGVAYGQNTANIDPEAWRIIDGKLYLNYDKGSAAELEELPGELTKAKTNWPKVKAKLAR</sequence>
<accession>A0A0F9ES41</accession>
<protein>
    <recommendedName>
        <fullName evidence="2">YHS domain-containing protein</fullName>
    </recommendedName>
</protein>
<gene>
    <name evidence="1" type="ORF">LCGC14_2332520</name>
</gene>
<evidence type="ECO:0008006" key="2">
    <source>
        <dbReference type="Google" id="ProtNLM"/>
    </source>
</evidence>
<dbReference type="EMBL" id="LAZR01033561">
    <property type="protein sequence ID" value="KKL47740.1"/>
    <property type="molecule type" value="Genomic_DNA"/>
</dbReference>
<name>A0A0F9ES41_9ZZZZ</name>